<dbReference type="Proteomes" id="UP000280307">
    <property type="component" value="Unassembled WGS sequence"/>
</dbReference>
<evidence type="ECO:0000313" key="1">
    <source>
        <dbReference type="EMBL" id="RRR73472.1"/>
    </source>
</evidence>
<evidence type="ECO:0000313" key="2">
    <source>
        <dbReference type="Proteomes" id="UP000280307"/>
    </source>
</evidence>
<reference evidence="1 2" key="1">
    <citation type="submission" date="2018-12" db="EMBL/GenBank/DDBJ databases">
        <title>Genome Sequence of Candidatus Viridilinea halotolerans isolated from saline sulfide-rich spring.</title>
        <authorList>
            <person name="Grouzdev D.S."/>
            <person name="Burganskaya E.I."/>
            <person name="Krutkina M.S."/>
            <person name="Sukhacheva M.V."/>
            <person name="Gorlenko V.M."/>
        </authorList>
    </citation>
    <scope>NUCLEOTIDE SEQUENCE [LARGE SCALE GENOMIC DNA]</scope>
    <source>
        <strain evidence="1">Chok-6</strain>
    </source>
</reference>
<gene>
    <name evidence="1" type="ORF">EI684_08665</name>
</gene>
<proteinExistence type="predicted"/>
<organism evidence="1 2">
    <name type="scientific">Candidatus Viridilinea halotolerans</name>
    <dbReference type="NCBI Taxonomy" id="2491704"/>
    <lineage>
        <taxon>Bacteria</taxon>
        <taxon>Bacillati</taxon>
        <taxon>Chloroflexota</taxon>
        <taxon>Chloroflexia</taxon>
        <taxon>Chloroflexales</taxon>
        <taxon>Chloroflexineae</taxon>
        <taxon>Oscillochloridaceae</taxon>
        <taxon>Candidatus Viridilinea</taxon>
    </lineage>
</organism>
<comment type="caution">
    <text evidence="1">The sequence shown here is derived from an EMBL/GenBank/DDBJ whole genome shotgun (WGS) entry which is preliminary data.</text>
</comment>
<dbReference type="EMBL" id="RSAS01000336">
    <property type="protein sequence ID" value="RRR73472.1"/>
    <property type="molecule type" value="Genomic_DNA"/>
</dbReference>
<name>A0A426U1V8_9CHLR</name>
<protein>
    <submittedName>
        <fullName evidence="1">Uncharacterized protein</fullName>
    </submittedName>
</protein>
<sequence>MTEAFVSQERSEGSLVGEERCFATLSMTEAFVSQERSEGSLVVRKEMLRCAQHDKSHSVPMRSSVPLLLCSSVPLLFCSSAPLLFCSSVPLFFCSSVPLLFCSSVLLLFTPSSVFLAHHPPGSPPIRSDGRGSGRRGRIV</sequence>
<dbReference type="AlphaFoldDB" id="A0A426U1V8"/>
<accession>A0A426U1V8</accession>